<protein>
    <submittedName>
        <fullName evidence="5">Uncharacterized protein</fullName>
    </submittedName>
</protein>
<feature type="domain" description="Large polyvalent protein-associated" evidence="3">
    <location>
        <begin position="640"/>
        <end position="759"/>
    </location>
</feature>
<name>A0ABY4EDL0_VITST</name>
<dbReference type="EMBL" id="CP091512">
    <property type="protein sequence ID" value="UOO93381.1"/>
    <property type="molecule type" value="Genomic_DNA"/>
</dbReference>
<keyword evidence="1" id="KW-0175">Coiled coil</keyword>
<evidence type="ECO:0000259" key="2">
    <source>
        <dbReference type="Pfam" id="PF18788"/>
    </source>
</evidence>
<gene>
    <name evidence="5" type="ORF">LVJ81_04960</name>
</gene>
<evidence type="ECO:0000259" key="4">
    <source>
        <dbReference type="Pfam" id="PF18823"/>
    </source>
</evidence>
<dbReference type="Pfam" id="PF18798">
    <property type="entry name" value="LPD3"/>
    <property type="match status" value="2"/>
</dbReference>
<evidence type="ECO:0000313" key="5">
    <source>
        <dbReference type="EMBL" id="UOO93381.1"/>
    </source>
</evidence>
<dbReference type="Pfam" id="PF18788">
    <property type="entry name" value="DarA_N"/>
    <property type="match status" value="1"/>
</dbReference>
<dbReference type="InterPro" id="IPR041140">
    <property type="entry name" value="DarA_N"/>
</dbReference>
<feature type="domain" description="Large polyvalent protein-associated" evidence="3">
    <location>
        <begin position="414"/>
        <end position="520"/>
    </location>
</feature>
<evidence type="ECO:0000259" key="3">
    <source>
        <dbReference type="Pfam" id="PF18798"/>
    </source>
</evidence>
<dbReference type="InterPro" id="IPR040824">
    <property type="entry name" value="LPD3"/>
</dbReference>
<evidence type="ECO:0000256" key="1">
    <source>
        <dbReference type="SAM" id="Coils"/>
    </source>
</evidence>
<reference evidence="5" key="2">
    <citation type="journal article" date="2022" name="Res Sq">
        <title>Evolution of multicellular longitudinally dividing oral cavity symbionts (Neisseriaceae).</title>
        <authorList>
            <person name="Nyongesa S."/>
            <person name="Weber P."/>
            <person name="Bernet E."/>
            <person name="Pullido F."/>
            <person name="Nieckarz M."/>
            <person name="Delaby M."/>
            <person name="Nieves C."/>
            <person name="Viehboeck T."/>
            <person name="Krause N."/>
            <person name="Rivera-Millot A."/>
            <person name="Nakamura A."/>
            <person name="Vischer N."/>
            <person name="VanNieuwenhze M."/>
            <person name="Brun Y."/>
            <person name="Cava F."/>
            <person name="Bulgheresi S."/>
            <person name="Veyrier F."/>
        </authorList>
    </citation>
    <scope>NUCLEOTIDE SEQUENCE</scope>
    <source>
        <strain evidence="5">SAG 1488-6</strain>
    </source>
</reference>
<proteinExistence type="predicted"/>
<feature type="coiled-coil region" evidence="1">
    <location>
        <begin position="333"/>
        <end position="374"/>
    </location>
</feature>
<feature type="domain" description="Defence against restriction A N-terminal" evidence="2">
    <location>
        <begin position="206"/>
        <end position="329"/>
    </location>
</feature>
<sequence length="900" mass="99558">MGNVTRNENGRVTSVYGLPVRIESVAGSYRIKSGRPPILVSDDYGELVGTKGADQDPIDCYVGPYPETNTVYVINQDKQGVGFDEHKVMFGFLDQDHAINVYSLGCFGKKPMSVVACTVSQFKWWLEYGNHTEAMTAQSLPFDSYSETAMQQIPEYDWDQPTAAASRVLYDMRVMDSAYGQLIEANNHRDLLDQIEHQDGGELGVLDALVIPNNQIQKKAAQIGMALNRAAGDDIKVVEEGGVEVTEPYRQGGTTNIAMLFSMSDGQTVSVFFHNPDVTPNKLSPDDSMVSWKWMLNKKDITIVVAKENGQDQSISAIAKKIMALVEANATKFARANAKAAENEAEIKATEERIEQKKNVLQSLLDQIAALESGSSVVVVEPKPQQVPNGVEPSEMNIDLLNTDIHAFMNAGEADLYDAVQRYMRENFQGRYVKTVIGDVLFTSVATREMRLGTDKDRFRAAIIPFVPNTLKNGDYLGREGVKKDRKDSFVAFHRFKGEAVIGSYTVTHIVTVAERENAKFEFLAYHNKLKGAEPKLDTGSNNSVLDALGNNLVGRSLLGQTPMNSNVAAFDSAVNDSGWNIEIVSVIDSNGEHVANLEDVVNSQPEPALEPEPVLNSQLEPVQFVGNELGDFDLSTDEGKKAMRAAARTHLESLRGKWVDCPAMPRDENGDVRKVEIRNRSVKEFISYTGNPVKILLAAKIEEIIETARNAVVEPNFKLAAKPGTFEYYKLENTISVDGMLHQVVVMIERDIHGYLHYDLMLPNKVKATLDSVALQPEPFPTTKAGVSSMINTATFDDVSQQDDGSLLNLFVKVQNADGEWVELEDTFEPEETDESGHDTDRAFLQEVIEGLVDVMDEGFHERMTAVALRYNGGDNTEMQTMVEQAVNAYTAKLDELSQ</sequence>
<accession>A0ABY4EDL0</accession>
<reference evidence="5" key="1">
    <citation type="submission" date="2021-12" db="EMBL/GenBank/DDBJ databases">
        <authorList>
            <person name="Veyrier F.J."/>
        </authorList>
    </citation>
    <scope>NUCLEOTIDE SEQUENCE</scope>
    <source>
        <strain evidence="5">SAG 1488-6</strain>
    </source>
</reference>
<dbReference type="InterPro" id="IPR041595">
    <property type="entry name" value="Inorganic_Pase"/>
</dbReference>
<dbReference type="RefSeq" id="WP_019959119.1">
    <property type="nucleotide sequence ID" value="NZ_CP091512.1"/>
</dbReference>
<feature type="domain" description="Inorganic pyrophosphatase" evidence="4">
    <location>
        <begin position="11"/>
        <end position="127"/>
    </location>
</feature>
<organism evidence="5 6">
    <name type="scientific">Vitreoscilla stercoraria</name>
    <dbReference type="NCBI Taxonomy" id="61"/>
    <lineage>
        <taxon>Bacteria</taxon>
        <taxon>Pseudomonadati</taxon>
        <taxon>Pseudomonadota</taxon>
        <taxon>Betaproteobacteria</taxon>
        <taxon>Neisseriales</taxon>
        <taxon>Neisseriaceae</taxon>
        <taxon>Vitreoscilla</taxon>
    </lineage>
</organism>
<keyword evidence="6" id="KW-1185">Reference proteome</keyword>
<evidence type="ECO:0000313" key="6">
    <source>
        <dbReference type="Proteomes" id="UP000832034"/>
    </source>
</evidence>
<dbReference type="Pfam" id="PF18823">
    <property type="entry name" value="InPase"/>
    <property type="match status" value="1"/>
</dbReference>
<dbReference type="Proteomes" id="UP000832034">
    <property type="component" value="Chromosome"/>
</dbReference>